<dbReference type="Proteomes" id="UP000438429">
    <property type="component" value="Unassembled WGS sequence"/>
</dbReference>
<evidence type="ECO:0000313" key="2">
    <source>
        <dbReference type="Proteomes" id="UP000438429"/>
    </source>
</evidence>
<dbReference type="AlphaFoldDB" id="A0A6A4SXC4"/>
<sequence length="125" mass="14037">MTVDSQAWIHALKMMLVPEPDGLVDIEREALRYNGTRCHYRSSVYTGGNVDNSKISLSIDGLGGLLHSQQDRNWHKLSDVYIWIVLVVVVPTEEGTEELRTESTSTVYSSVVHITETVVHSNSYC</sequence>
<dbReference type="EMBL" id="VEVO01000009">
    <property type="protein sequence ID" value="KAF0037385.1"/>
    <property type="molecule type" value="Genomic_DNA"/>
</dbReference>
<comment type="caution">
    <text evidence="1">The sequence shown here is derived from an EMBL/GenBank/DDBJ whole genome shotgun (WGS) entry which is preliminary data.</text>
</comment>
<evidence type="ECO:0000313" key="1">
    <source>
        <dbReference type="EMBL" id="KAF0037385.1"/>
    </source>
</evidence>
<name>A0A6A4SXC4_SCOMX</name>
<organism evidence="1 2">
    <name type="scientific">Scophthalmus maximus</name>
    <name type="common">Turbot</name>
    <name type="synonym">Psetta maxima</name>
    <dbReference type="NCBI Taxonomy" id="52904"/>
    <lineage>
        <taxon>Eukaryota</taxon>
        <taxon>Metazoa</taxon>
        <taxon>Chordata</taxon>
        <taxon>Craniata</taxon>
        <taxon>Vertebrata</taxon>
        <taxon>Euteleostomi</taxon>
        <taxon>Actinopterygii</taxon>
        <taxon>Neopterygii</taxon>
        <taxon>Teleostei</taxon>
        <taxon>Neoteleostei</taxon>
        <taxon>Acanthomorphata</taxon>
        <taxon>Carangaria</taxon>
        <taxon>Pleuronectiformes</taxon>
        <taxon>Pleuronectoidei</taxon>
        <taxon>Scophthalmidae</taxon>
        <taxon>Scophthalmus</taxon>
    </lineage>
</organism>
<protein>
    <submittedName>
        <fullName evidence="1">Uncharacterized protein</fullName>
    </submittedName>
</protein>
<proteinExistence type="predicted"/>
<accession>A0A6A4SXC4</accession>
<gene>
    <name evidence="1" type="ORF">F2P81_010259</name>
</gene>
<reference evidence="1 2" key="1">
    <citation type="submission" date="2019-06" db="EMBL/GenBank/DDBJ databases">
        <title>Draft genomes of female and male turbot (Scophthalmus maximus).</title>
        <authorList>
            <person name="Xu H."/>
            <person name="Xu X.-W."/>
            <person name="Shao C."/>
            <person name="Chen S."/>
        </authorList>
    </citation>
    <scope>NUCLEOTIDE SEQUENCE [LARGE SCALE GENOMIC DNA]</scope>
    <source>
        <strain evidence="1">Ysfricsl-2016a</strain>
        <tissue evidence="1">Blood</tissue>
    </source>
</reference>